<organism evidence="1">
    <name type="scientific">bioreactor metagenome</name>
    <dbReference type="NCBI Taxonomy" id="1076179"/>
    <lineage>
        <taxon>unclassified sequences</taxon>
        <taxon>metagenomes</taxon>
        <taxon>ecological metagenomes</taxon>
    </lineage>
</organism>
<dbReference type="EMBL" id="VSSQ01019172">
    <property type="protein sequence ID" value="MPM63018.1"/>
    <property type="molecule type" value="Genomic_DNA"/>
</dbReference>
<reference evidence="1" key="1">
    <citation type="submission" date="2019-08" db="EMBL/GenBank/DDBJ databases">
        <authorList>
            <person name="Kucharzyk K."/>
            <person name="Murdoch R.W."/>
            <person name="Higgins S."/>
            <person name="Loffler F."/>
        </authorList>
    </citation>
    <scope>NUCLEOTIDE SEQUENCE</scope>
</reference>
<name>A0A645BD88_9ZZZZ</name>
<proteinExistence type="predicted"/>
<sequence>MQYRFLIIRPYKLDVRVQPFDTEEARRDTLFIIAFWRIDALGEKDPQYTLAFCRFAKDELEVLLPNLIGGYQSINAVLDGFRRRRQREVQISRGPEKTLQMILQKYRNPILDTDDFIYRSTFKFRIFSAVLIFDEVIVQ</sequence>
<gene>
    <name evidence="1" type="ORF">SDC9_109896</name>
</gene>
<comment type="caution">
    <text evidence="1">The sequence shown here is derived from an EMBL/GenBank/DDBJ whole genome shotgun (WGS) entry which is preliminary data.</text>
</comment>
<protein>
    <submittedName>
        <fullName evidence="1">Uncharacterized protein</fullName>
    </submittedName>
</protein>
<dbReference type="AlphaFoldDB" id="A0A645BD88"/>
<evidence type="ECO:0000313" key="1">
    <source>
        <dbReference type="EMBL" id="MPM63018.1"/>
    </source>
</evidence>
<accession>A0A645BD88</accession>